<keyword evidence="3" id="KW-1185">Reference proteome</keyword>
<dbReference type="EMBL" id="VBQZ03000061">
    <property type="protein sequence ID" value="MXQ90182.1"/>
    <property type="molecule type" value="Genomic_DNA"/>
</dbReference>
<comment type="caution">
    <text evidence="2">The sequence shown here is derived from an EMBL/GenBank/DDBJ whole genome shotgun (WGS) entry which is preliminary data.</text>
</comment>
<evidence type="ECO:0000256" key="1">
    <source>
        <dbReference type="SAM" id="MobiDB-lite"/>
    </source>
</evidence>
<sequence>MAIEDEFLKPPLIHFSKANRQFPSGYKLGAALHTVGWHQERGKLSRSTKLNAIAAHLRQELEGAEDSEERPRKIAKGEKSLIMANINQGNEEMEQPVQNGEEGHPLGGDEGHQPERNHRRGQACRLAPNSHLREPKARAQGSTGRGSGTIVRGYQDSPVPNRRSHARSISRLHFRRPTRKRKGIHLSLFVRCSASLLRRSGTVVTEIGDRS</sequence>
<name>A0A6B0RL14_9CETA</name>
<dbReference type="PANTHER" id="PTHR19430">
    <property type="entry name" value="PROTEIN BEX1-RELATED"/>
    <property type="match status" value="1"/>
</dbReference>
<organism evidence="2 3">
    <name type="scientific">Bos mutus</name>
    <name type="common">wild yak</name>
    <dbReference type="NCBI Taxonomy" id="72004"/>
    <lineage>
        <taxon>Eukaryota</taxon>
        <taxon>Metazoa</taxon>
        <taxon>Chordata</taxon>
        <taxon>Craniata</taxon>
        <taxon>Vertebrata</taxon>
        <taxon>Euteleostomi</taxon>
        <taxon>Mammalia</taxon>
        <taxon>Eutheria</taxon>
        <taxon>Laurasiatheria</taxon>
        <taxon>Artiodactyla</taxon>
        <taxon>Ruminantia</taxon>
        <taxon>Pecora</taxon>
        <taxon>Bovidae</taxon>
        <taxon>Bovinae</taxon>
        <taxon>Bos</taxon>
    </lineage>
</organism>
<accession>A0A6B0RL14</accession>
<evidence type="ECO:0000313" key="3">
    <source>
        <dbReference type="Proteomes" id="UP000322234"/>
    </source>
</evidence>
<evidence type="ECO:0000313" key="2">
    <source>
        <dbReference type="EMBL" id="MXQ90182.1"/>
    </source>
</evidence>
<dbReference type="AlphaFoldDB" id="A0A6B0RL14"/>
<dbReference type="PANTHER" id="PTHR19430:SF1">
    <property type="entry name" value="PROTEIN BEX3"/>
    <property type="match status" value="1"/>
</dbReference>
<reference evidence="2" key="1">
    <citation type="submission" date="2019-10" db="EMBL/GenBank/DDBJ databases">
        <title>The sequence and de novo assembly of the wild yak genome.</title>
        <authorList>
            <person name="Liu Y."/>
        </authorList>
    </citation>
    <scope>NUCLEOTIDE SEQUENCE [LARGE SCALE GENOMIC DNA]</scope>
    <source>
        <strain evidence="2">WY2019</strain>
    </source>
</reference>
<gene>
    <name evidence="2" type="ORF">E5288_WYG017313</name>
</gene>
<dbReference type="GO" id="GO:0007165">
    <property type="term" value="P:signal transduction"/>
    <property type="evidence" value="ECO:0007669"/>
    <property type="project" value="TreeGrafter"/>
</dbReference>
<dbReference type="InterPro" id="IPR007623">
    <property type="entry name" value="BEX"/>
</dbReference>
<feature type="region of interest" description="Disordered" evidence="1">
    <location>
        <begin position="94"/>
        <end position="166"/>
    </location>
</feature>
<feature type="compositionally biased region" description="Basic and acidic residues" evidence="1">
    <location>
        <begin position="101"/>
        <end position="116"/>
    </location>
</feature>
<protein>
    <submittedName>
        <fullName evidence="2">Uncharacterized protein</fullName>
    </submittedName>
</protein>
<dbReference type="GO" id="GO:0005102">
    <property type="term" value="F:signaling receptor binding"/>
    <property type="evidence" value="ECO:0007669"/>
    <property type="project" value="TreeGrafter"/>
</dbReference>
<proteinExistence type="predicted"/>
<dbReference type="GO" id="GO:0005829">
    <property type="term" value="C:cytosol"/>
    <property type="evidence" value="ECO:0007669"/>
    <property type="project" value="TreeGrafter"/>
</dbReference>
<dbReference type="Proteomes" id="UP000322234">
    <property type="component" value="Unassembled WGS sequence"/>
</dbReference>